<dbReference type="Pfam" id="PF06908">
    <property type="entry name" value="YpsA"/>
    <property type="match status" value="1"/>
</dbReference>
<dbReference type="HAMAP" id="MF_01575">
    <property type="entry name" value="UPF0398"/>
    <property type="match status" value="1"/>
</dbReference>
<dbReference type="AlphaFoldDB" id="A0A0R1VZ39"/>
<dbReference type="Proteomes" id="UP000051315">
    <property type="component" value="Unassembled WGS sequence"/>
</dbReference>
<dbReference type="EMBL" id="AZFX01000036">
    <property type="protein sequence ID" value="KRM10669.1"/>
    <property type="molecule type" value="Genomic_DNA"/>
</dbReference>
<name>A0A0R1VZ39_9LACO</name>
<dbReference type="PIRSF" id="PIRSF021290">
    <property type="entry name" value="DUF1273"/>
    <property type="match status" value="1"/>
</dbReference>
<protein>
    <recommendedName>
        <fullName evidence="1">UPF0398 protein FC15_GL001274</fullName>
    </recommendedName>
</protein>
<evidence type="ECO:0000256" key="1">
    <source>
        <dbReference type="HAMAP-Rule" id="MF_01575"/>
    </source>
</evidence>
<comment type="similarity">
    <text evidence="1">Belongs to the UPF0398 family.</text>
</comment>
<dbReference type="PATRIC" id="fig|1423735.3.peg.1320"/>
<dbReference type="OrthoDB" id="2301957at2"/>
<dbReference type="PANTHER" id="PTHR38440:SF1">
    <property type="entry name" value="UPF0398 PROTEIN SPR0331"/>
    <property type="match status" value="1"/>
</dbReference>
<sequence>MLRRLWLTGYRGYELNIYQEKDPKLTVINYALKNALKSYLDDGLEWVITGAQLGVEQWAMAAVNDLKLDYPELKIAVMLPFAEFGKQWNEKNQAQLNQVLAKADFTGQVSQRPYQNPSQLKNYQTFMSEHTDGALLLYDPESPGKPSYDYEFLQQKIVRDPNYQLQLIDFYQLQDEAENLSEQQRDDW</sequence>
<proteinExistence type="inferred from homology"/>
<evidence type="ECO:0000313" key="3">
    <source>
        <dbReference type="Proteomes" id="UP000051315"/>
    </source>
</evidence>
<keyword evidence="3" id="KW-1185">Reference proteome</keyword>
<organism evidence="2 3">
    <name type="scientific">Lapidilactobacillus concavus DSM 17758</name>
    <dbReference type="NCBI Taxonomy" id="1423735"/>
    <lineage>
        <taxon>Bacteria</taxon>
        <taxon>Bacillati</taxon>
        <taxon>Bacillota</taxon>
        <taxon>Bacilli</taxon>
        <taxon>Lactobacillales</taxon>
        <taxon>Lactobacillaceae</taxon>
        <taxon>Lapidilactobacillus</taxon>
    </lineage>
</organism>
<gene>
    <name evidence="2" type="ORF">FC15_GL001274</name>
</gene>
<reference evidence="2 3" key="1">
    <citation type="journal article" date="2015" name="Genome Announc.">
        <title>Expanding the biotechnology potential of lactobacilli through comparative genomics of 213 strains and associated genera.</title>
        <authorList>
            <person name="Sun Z."/>
            <person name="Harris H.M."/>
            <person name="McCann A."/>
            <person name="Guo C."/>
            <person name="Argimon S."/>
            <person name="Zhang W."/>
            <person name="Yang X."/>
            <person name="Jeffery I.B."/>
            <person name="Cooney J.C."/>
            <person name="Kagawa T.F."/>
            <person name="Liu W."/>
            <person name="Song Y."/>
            <person name="Salvetti E."/>
            <person name="Wrobel A."/>
            <person name="Rasinkangas P."/>
            <person name="Parkhill J."/>
            <person name="Rea M.C."/>
            <person name="O'Sullivan O."/>
            <person name="Ritari J."/>
            <person name="Douillard F.P."/>
            <person name="Paul Ross R."/>
            <person name="Yang R."/>
            <person name="Briner A.E."/>
            <person name="Felis G.E."/>
            <person name="de Vos W.M."/>
            <person name="Barrangou R."/>
            <person name="Klaenhammer T.R."/>
            <person name="Caufield P.W."/>
            <person name="Cui Y."/>
            <person name="Zhang H."/>
            <person name="O'Toole P.W."/>
        </authorList>
    </citation>
    <scope>NUCLEOTIDE SEQUENCE [LARGE SCALE GENOMIC DNA]</scope>
    <source>
        <strain evidence="2 3">DSM 17758</strain>
    </source>
</reference>
<dbReference type="Gene3D" id="3.40.50.450">
    <property type="match status" value="1"/>
</dbReference>
<dbReference type="NCBIfam" id="NF010181">
    <property type="entry name" value="PRK13660.1"/>
    <property type="match status" value="1"/>
</dbReference>
<dbReference type="RefSeq" id="WP_057824007.1">
    <property type="nucleotide sequence ID" value="NZ_AZFX01000036.1"/>
</dbReference>
<comment type="caution">
    <text evidence="2">The sequence shown here is derived from an EMBL/GenBank/DDBJ whole genome shotgun (WGS) entry which is preliminary data.</text>
</comment>
<dbReference type="InterPro" id="IPR010697">
    <property type="entry name" value="YspA"/>
</dbReference>
<evidence type="ECO:0000313" key="2">
    <source>
        <dbReference type="EMBL" id="KRM10669.1"/>
    </source>
</evidence>
<dbReference type="PANTHER" id="PTHR38440">
    <property type="entry name" value="UPF0398 PROTEIN YPSA"/>
    <property type="match status" value="1"/>
</dbReference>
<accession>A0A0R1VZ39</accession>
<dbReference type="STRING" id="1423735.FC15_GL001274"/>
<dbReference type="SUPFAM" id="SSF102405">
    <property type="entry name" value="MCP/YpsA-like"/>
    <property type="match status" value="1"/>
</dbReference>